<protein>
    <recommendedName>
        <fullName evidence="2">DKNYY family protein</fullName>
    </recommendedName>
</protein>
<accession>A0A8H2JCB3</accession>
<evidence type="ECO:0000313" key="1">
    <source>
        <dbReference type="EMBL" id="TLH53339.1"/>
    </source>
</evidence>
<name>A0A8H2JCB3_MYCMU</name>
<sequence length="326" mass="35182">MTAFAGSGRHVVGSALQASNSHQCPSGSCTSSPSVLNTACPEYPSIDRCATGLFVRTSNPGQTGGRHVGRWVTALAVSAVVLAPACSPKVVGGYYVEDGKVYWTGGIDSSPREVAGADAGSFKKLSSGYARDKSHAYYRGAQIAGADVATFDWLNYGWAKDRNHIWAGTLPLSSDPDHFEMINGDLAKDGQAVYCKDRAISDDPAHFEILRVSRDDRNLDYTKDIHAVYYRCDVIPGADAATFRRLNDSVFSYAVDDQRAYYQDRPIPGADPHTFRVLYDTANQGCAADANHAYRWDTVIPDVDPHGFPPGKPVTGCDATQVTFGP</sequence>
<reference evidence="1" key="1">
    <citation type="submission" date="2018-01" db="EMBL/GenBank/DDBJ databases">
        <title>Comparative genomics of Mycobacterium mucogenicum and Mycobacterium neoaurum clade members emphasizing tRNA and non-coding RNA.</title>
        <authorList>
            <person name="Behra P.R.K."/>
            <person name="Pettersson B.M.F."/>
            <person name="Das S."/>
            <person name="Dasgupta S."/>
            <person name="Kirsebom L.A."/>
        </authorList>
    </citation>
    <scope>NUCLEOTIDE SEQUENCE</scope>
    <source>
        <strain evidence="1">DSM 44124</strain>
    </source>
</reference>
<dbReference type="Pfam" id="PF13644">
    <property type="entry name" value="DKNYY"/>
    <property type="match status" value="1"/>
</dbReference>
<organism evidence="1">
    <name type="scientific">Mycolicibacterium mucogenicum DSM 44124</name>
    <dbReference type="NCBI Taxonomy" id="1226753"/>
    <lineage>
        <taxon>Bacteria</taxon>
        <taxon>Bacillati</taxon>
        <taxon>Actinomycetota</taxon>
        <taxon>Actinomycetes</taxon>
        <taxon>Mycobacteriales</taxon>
        <taxon>Mycobacteriaceae</taxon>
        <taxon>Mycolicibacterium</taxon>
    </lineage>
</organism>
<comment type="caution">
    <text evidence="1">The sequence shown here is derived from an EMBL/GenBank/DDBJ whole genome shotgun (WGS) entry which is preliminary data.</text>
</comment>
<dbReference type="InterPro" id="IPR027375">
    <property type="entry name" value="DKNYY"/>
</dbReference>
<dbReference type="EMBL" id="POTL01000001">
    <property type="protein sequence ID" value="TLH53339.1"/>
    <property type="molecule type" value="Genomic_DNA"/>
</dbReference>
<gene>
    <name evidence="1" type="ORF">C1S78_14045</name>
</gene>
<dbReference type="AlphaFoldDB" id="A0A8H2JCB3"/>
<evidence type="ECO:0008006" key="2">
    <source>
        <dbReference type="Google" id="ProtNLM"/>
    </source>
</evidence>
<proteinExistence type="predicted"/>